<dbReference type="EMBL" id="JACHDY010000001">
    <property type="protein sequence ID" value="MBB5316470.1"/>
    <property type="molecule type" value="Genomic_DNA"/>
</dbReference>
<accession>A0A7W8IHP3</accession>
<protein>
    <submittedName>
        <fullName evidence="2">Uncharacterized protein</fullName>
    </submittedName>
</protein>
<evidence type="ECO:0000313" key="3">
    <source>
        <dbReference type="Proteomes" id="UP000568106"/>
    </source>
</evidence>
<organism evidence="2 3">
    <name type="scientific">Tunturiibacter empetritectus</name>
    <dbReference type="NCBI Taxonomy" id="3069691"/>
    <lineage>
        <taxon>Bacteria</taxon>
        <taxon>Pseudomonadati</taxon>
        <taxon>Acidobacteriota</taxon>
        <taxon>Terriglobia</taxon>
        <taxon>Terriglobales</taxon>
        <taxon>Acidobacteriaceae</taxon>
        <taxon>Tunturiibacter</taxon>
    </lineage>
</organism>
<keyword evidence="1" id="KW-0812">Transmembrane</keyword>
<proteinExistence type="predicted"/>
<sequence length="47" mass="5782">MTWRSFLDMSTMPHRHLLFAYVAVWVIQGGYFAWTVWNWVHVRDGRR</sequence>
<dbReference type="Proteomes" id="UP000568106">
    <property type="component" value="Unassembled WGS sequence"/>
</dbReference>
<dbReference type="AlphaFoldDB" id="A0A7W8IHP3"/>
<keyword evidence="3" id="KW-1185">Reference proteome</keyword>
<reference evidence="2" key="1">
    <citation type="submission" date="2020-08" db="EMBL/GenBank/DDBJ databases">
        <title>Genomic Encyclopedia of Type Strains, Phase IV (KMG-V): Genome sequencing to study the core and pangenomes of soil and plant-associated prokaryotes.</title>
        <authorList>
            <person name="Whitman W."/>
        </authorList>
    </citation>
    <scope>NUCLEOTIDE SEQUENCE [LARGE SCALE GENOMIC DNA]</scope>
    <source>
        <strain evidence="2">M8UP27</strain>
    </source>
</reference>
<name>A0A7W8IHP3_9BACT</name>
<feature type="transmembrane region" description="Helical" evidence="1">
    <location>
        <begin position="20"/>
        <end position="40"/>
    </location>
</feature>
<gene>
    <name evidence="2" type="ORF">HDF09_001120</name>
</gene>
<keyword evidence="1" id="KW-1133">Transmembrane helix</keyword>
<comment type="caution">
    <text evidence="2">The sequence shown here is derived from an EMBL/GenBank/DDBJ whole genome shotgun (WGS) entry which is preliminary data.</text>
</comment>
<evidence type="ECO:0000313" key="2">
    <source>
        <dbReference type="EMBL" id="MBB5316470.1"/>
    </source>
</evidence>
<keyword evidence="1" id="KW-0472">Membrane</keyword>
<evidence type="ECO:0000256" key="1">
    <source>
        <dbReference type="SAM" id="Phobius"/>
    </source>
</evidence>